<dbReference type="EMBL" id="JAAYYV010000022">
    <property type="protein sequence ID" value="NLF52958.1"/>
    <property type="molecule type" value="Genomic_DNA"/>
</dbReference>
<dbReference type="InterPro" id="IPR036866">
    <property type="entry name" value="RibonucZ/Hydroxyglut_hydro"/>
</dbReference>
<dbReference type="Proteomes" id="UP000536534">
    <property type="component" value="Unassembled WGS sequence"/>
</dbReference>
<keyword evidence="3" id="KW-0378">Hydrolase</keyword>
<dbReference type="PROSITE" id="PS51318">
    <property type="entry name" value="TAT"/>
    <property type="match status" value="1"/>
</dbReference>
<comment type="similarity">
    <text evidence="1">Belongs to the metallo-beta-lactamase superfamily. Class-B beta-lactamase family.</text>
</comment>
<dbReference type="InterPro" id="IPR001279">
    <property type="entry name" value="Metallo-B-lactamas"/>
</dbReference>
<dbReference type="PANTHER" id="PTHR42951">
    <property type="entry name" value="METALLO-BETA-LACTAMASE DOMAIN-CONTAINING"/>
    <property type="match status" value="1"/>
</dbReference>
<accession>A0A7X7LTC9</accession>
<comment type="caution">
    <text evidence="3">The sequence shown here is derived from an EMBL/GenBank/DDBJ whole genome shotgun (WGS) entry which is preliminary data.</text>
</comment>
<evidence type="ECO:0000313" key="3">
    <source>
        <dbReference type="EMBL" id="NLF52958.1"/>
    </source>
</evidence>
<dbReference type="SUPFAM" id="SSF56281">
    <property type="entry name" value="Metallo-hydrolase/oxidoreductase"/>
    <property type="match status" value="1"/>
</dbReference>
<evidence type="ECO:0000256" key="1">
    <source>
        <dbReference type="ARBA" id="ARBA00005250"/>
    </source>
</evidence>
<gene>
    <name evidence="3" type="ORF">GX576_00875</name>
</gene>
<dbReference type="InterPro" id="IPR050855">
    <property type="entry name" value="NDM-1-like"/>
</dbReference>
<dbReference type="Gene3D" id="3.60.15.10">
    <property type="entry name" value="Ribonuclease Z/Hydroxyacylglutathione hydrolase-like"/>
    <property type="match status" value="1"/>
</dbReference>
<evidence type="ECO:0000313" key="4">
    <source>
        <dbReference type="Proteomes" id="UP000536534"/>
    </source>
</evidence>
<dbReference type="RefSeq" id="WP_068808847.1">
    <property type="nucleotide sequence ID" value="NZ_MBFM01000004.1"/>
</dbReference>
<dbReference type="InterPro" id="IPR006311">
    <property type="entry name" value="TAT_signal"/>
</dbReference>
<dbReference type="GO" id="GO:0016787">
    <property type="term" value="F:hydrolase activity"/>
    <property type="evidence" value="ECO:0007669"/>
    <property type="project" value="UniProtKB-KW"/>
</dbReference>
<organism evidence="3 4">
    <name type="scientific">Thauera phenolivorans</name>
    <dbReference type="NCBI Taxonomy" id="1792543"/>
    <lineage>
        <taxon>Bacteria</taxon>
        <taxon>Pseudomonadati</taxon>
        <taxon>Pseudomonadota</taxon>
        <taxon>Betaproteobacteria</taxon>
        <taxon>Rhodocyclales</taxon>
        <taxon>Zoogloeaceae</taxon>
        <taxon>Thauera</taxon>
    </lineage>
</organism>
<dbReference type="AlphaFoldDB" id="A0A7X7LTC9"/>
<protein>
    <submittedName>
        <fullName evidence="3">MBL fold metallo-hydrolase</fullName>
    </submittedName>
</protein>
<sequence>MSRLPHRASRRQFLKLGLGAGAVLGLAAAGPDILAFASDVSDFIRGPAVPDVAPTQLSEHVWMIWSKDGFPTPENQGMMSNITFVVSEKGVVMLDPGGSVQIGEMALRMIRTVTDKPVVAIFNSHYHGDHWLGNHAFEDAYGKELPIYAHPLSKREIEGVQGSMWHSMMERWTNQATAGTRIVAPNRTVEHGAELDFGDVTLRVHHYGPAHTPGDIAIQVVEDELTHVGDVAMDRRIANMDDGTYVGTFRFYDELEKNASSRIWVPGHGHPSDQVLAWNRELFEGIYGNCLKAVEDGSTMEEAREMVLADPRVAGKAADTAGFESNIGKYVSIAYLEAEREAF</sequence>
<proteinExistence type="inferred from homology"/>
<name>A0A7X7LTC9_9RHOO</name>
<feature type="domain" description="Metallo-beta-lactamase" evidence="2">
    <location>
        <begin position="79"/>
        <end position="268"/>
    </location>
</feature>
<dbReference type="Pfam" id="PF00753">
    <property type="entry name" value="Lactamase_B"/>
    <property type="match status" value="1"/>
</dbReference>
<evidence type="ECO:0000259" key="2">
    <source>
        <dbReference type="SMART" id="SM00849"/>
    </source>
</evidence>
<dbReference type="GO" id="GO:0017001">
    <property type="term" value="P:antibiotic catabolic process"/>
    <property type="evidence" value="ECO:0007669"/>
    <property type="project" value="UniProtKB-ARBA"/>
</dbReference>
<dbReference type="OrthoDB" id="1273797at2"/>
<reference evidence="3 4" key="1">
    <citation type="journal article" date="2020" name="Biotechnol. Biofuels">
        <title>New insights from the biogas microbiome by comprehensive genome-resolved metagenomics of nearly 1600 species originating from multiple anaerobic digesters.</title>
        <authorList>
            <person name="Campanaro S."/>
            <person name="Treu L."/>
            <person name="Rodriguez-R L.M."/>
            <person name="Kovalovszki A."/>
            <person name="Ziels R.M."/>
            <person name="Maus I."/>
            <person name="Zhu X."/>
            <person name="Kougias P.G."/>
            <person name="Basile A."/>
            <person name="Luo G."/>
            <person name="Schluter A."/>
            <person name="Konstantinidis K.T."/>
            <person name="Angelidaki I."/>
        </authorList>
    </citation>
    <scope>NUCLEOTIDE SEQUENCE [LARGE SCALE GENOMIC DNA]</scope>
    <source>
        <strain evidence="3">AS06rmzACSIP_256</strain>
    </source>
</reference>
<dbReference type="PANTHER" id="PTHR42951:SF4">
    <property type="entry name" value="ACYL-COENZYME A THIOESTERASE MBLAC2"/>
    <property type="match status" value="1"/>
</dbReference>
<dbReference type="CDD" id="cd16282">
    <property type="entry name" value="metallo-hydrolase-like_MBL-fold"/>
    <property type="match status" value="1"/>
</dbReference>
<dbReference type="SMART" id="SM00849">
    <property type="entry name" value="Lactamase_B"/>
    <property type="match status" value="1"/>
</dbReference>